<evidence type="ECO:0000256" key="1">
    <source>
        <dbReference type="ARBA" id="ARBA00004555"/>
    </source>
</evidence>
<dbReference type="GO" id="GO:0031267">
    <property type="term" value="F:small GTPase binding"/>
    <property type="evidence" value="ECO:0007669"/>
    <property type="project" value="TreeGrafter"/>
</dbReference>
<feature type="coiled-coil region" evidence="4">
    <location>
        <begin position="132"/>
        <end position="263"/>
    </location>
</feature>
<sequence>MAAMFKIQTNESKLHDSEMVWSLRSMHTVLTHLQLADEAECRRLLPLKQQPHPSNLREYYTPALQAWKPDSLADFEKVLLQGFTSRFREDALEEYPDDLFVRKKFGIIRNGSNHDDESEVFFWDPPSAKNRSSKSQNHMRQLQEQLAQATVRIRDLEVELKRVQKVNNSSLKDEFTDGHQKAEFLRAKQDMVNRIIQMEEKSRETERNTKRAQSDETALINDFRTVLSKLNSLEKLDLVRGALKALETENEKYSEANEQEKSDFDEKFKRPASVNHEPVPLKPNFDVSSENHVGHDGFIETSSNRESELYKKIEELEEENKRLFANIEELDQQHEESIEKLLSLKEEILKKHQCLQNAYEQLYVDHNQAQDKVTQLEGRLQESSVPTRTETVDRSVQTDGVECVDEYVQDERSDELTRKVKYILERFSVEVEPDESIFETLTQQYIDVKWTKDMMEWEIESLQEKVKRLEVENSALRKKHWLRKKNAMIRGPNETRSKSQDQSKLENIPEDIEDTFNTMENLNRRLHMALDENDELRKKIDLLESAKKDVQEQLRMSLEKCKGLDENIEFIEELKLDLENVRRELKTSISNAKQLENSLTLLRDSKDEIQRENEELSRRSEQLEIELSQWRESNSETGNNDTLKDLQMQLTESNREKDDLEYDILNMRKELDEALNQIEMKESAIAKLSQENESLTKEKSSLLEQLTAIQDDSNDKIDLVTTEKSLLEQEQTELREKMTNNEKMLNESRESLREMEERYAKLEDEFLSINKTAEKLQLEKENLQNEIKKHEELKIKELNELIGKLSSMQNDYAQMENEMEMLRVRERELMKLQESFATVTEENKTLKIQYEETKDNFVKVEHLVACLQAEKADLSNRVNESVCDNEKQQLVSLLEEKTRENDILKSDNSKLMAKIFNSQKKLQEVMDNNAESADMSKETIESLFHLIKEKDEEINSLKNALHLAETDKEMSDHFATIKNERDELVKLVTSKHNENVQYHDEIQRLSHLLNEQTLQVQSLILQNQLNESQSKETVTCAIGEHSTLAAEIAIVTEKCNALEAALIQEQSNNRMLQNQFNESQSKEANAAKELERLRTHLVEMESSYTEDALLAEEARKELEGKLQQAEEKVKSSSNAYTSASIRANQQVETLQQQIALIIQQRDDIQNKLSTAEDKILSQTASLTNLQIVLEQFQRDKEKDILAATERIQSKLNESHKKQEELANDVAILKEQLAEAKECLQAASRLSEQLDKKTERIEQLSQEVDRLTNLVNTADRRIEEAQQSGEGKVDKTLVKNLLLGYLSSSAADKSSVLRVFSTVLDFNEMEKDKAGLNNVVGQNSWFSRLSGGSIVPNKDQEASLSAAFIRFLENESKPKPQLPALPIQTSPLPRPGHSRQHSTSSTQSTSLLSNVNLPTFPDFIPARNTGSILKEVLKDS</sequence>
<evidence type="ECO:0000313" key="8">
    <source>
        <dbReference type="Proteomes" id="UP000053105"/>
    </source>
</evidence>
<evidence type="ECO:0000256" key="2">
    <source>
        <dbReference type="ARBA" id="ARBA00023034"/>
    </source>
</evidence>
<feature type="region of interest" description="Disordered" evidence="5">
    <location>
        <begin position="1374"/>
        <end position="1408"/>
    </location>
</feature>
<organism evidence="7 8">
    <name type="scientific">Melipona quadrifasciata</name>
    <dbReference type="NCBI Taxonomy" id="166423"/>
    <lineage>
        <taxon>Eukaryota</taxon>
        <taxon>Metazoa</taxon>
        <taxon>Ecdysozoa</taxon>
        <taxon>Arthropoda</taxon>
        <taxon>Hexapoda</taxon>
        <taxon>Insecta</taxon>
        <taxon>Pterygota</taxon>
        <taxon>Neoptera</taxon>
        <taxon>Endopterygota</taxon>
        <taxon>Hymenoptera</taxon>
        <taxon>Apocrita</taxon>
        <taxon>Aculeata</taxon>
        <taxon>Apoidea</taxon>
        <taxon>Anthophila</taxon>
        <taxon>Apidae</taxon>
        <taxon>Melipona</taxon>
    </lineage>
</organism>
<proteinExistence type="predicted"/>
<evidence type="ECO:0000256" key="5">
    <source>
        <dbReference type="SAM" id="MobiDB-lite"/>
    </source>
</evidence>
<evidence type="ECO:0000313" key="7">
    <source>
        <dbReference type="EMBL" id="KOX74093.1"/>
    </source>
</evidence>
<accession>A0A0M9A1P0</accession>
<comment type="subcellular location">
    <subcellularLocation>
        <location evidence="1">Golgi apparatus</location>
    </subcellularLocation>
</comment>
<dbReference type="PANTHER" id="PTHR18921:SF2">
    <property type="entry name" value="THYROID RECEPTOR-INTERACTING PROTEIN 11"/>
    <property type="match status" value="1"/>
</dbReference>
<keyword evidence="2" id="KW-0333">Golgi apparatus</keyword>
<evidence type="ECO:0000256" key="3">
    <source>
        <dbReference type="ARBA" id="ARBA00023054"/>
    </source>
</evidence>
<dbReference type="Proteomes" id="UP000053105">
    <property type="component" value="Unassembled WGS sequence"/>
</dbReference>
<protein>
    <submittedName>
        <fullName evidence="7">Thyroid receptor-interacting protein 11</fullName>
    </submittedName>
</protein>
<dbReference type="OrthoDB" id="425925at2759"/>
<dbReference type="GO" id="GO:0007030">
    <property type="term" value="P:Golgi organization"/>
    <property type="evidence" value="ECO:0007669"/>
    <property type="project" value="TreeGrafter"/>
</dbReference>
<dbReference type="InterPro" id="IPR000237">
    <property type="entry name" value="GRIP_dom"/>
</dbReference>
<evidence type="ECO:0000256" key="4">
    <source>
        <dbReference type="SAM" id="Coils"/>
    </source>
</evidence>
<keyword evidence="3 4" id="KW-0175">Coiled coil</keyword>
<feature type="domain" description="GRIP" evidence="6">
    <location>
        <begin position="1283"/>
        <end position="1332"/>
    </location>
</feature>
<feature type="coiled-coil region" evidence="4">
    <location>
        <begin position="940"/>
        <end position="967"/>
    </location>
</feature>
<dbReference type="PANTHER" id="PTHR18921">
    <property type="entry name" value="MYOSIN HEAVY CHAIN - RELATED"/>
    <property type="match status" value="1"/>
</dbReference>
<dbReference type="STRING" id="166423.A0A0M9A1P0"/>
<gene>
    <name evidence="7" type="ORF">WN51_14173</name>
</gene>
<name>A0A0M9A1P0_9HYME</name>
<reference evidence="7 8" key="1">
    <citation type="submission" date="2015-07" db="EMBL/GenBank/DDBJ databases">
        <title>The genome of Melipona quadrifasciata.</title>
        <authorList>
            <person name="Pan H."/>
            <person name="Kapheim K."/>
        </authorList>
    </citation>
    <scope>NUCLEOTIDE SEQUENCE [LARGE SCALE GENOMIC DNA]</scope>
    <source>
        <strain evidence="7">0111107301</strain>
        <tissue evidence="7">Whole body</tissue>
    </source>
</reference>
<dbReference type="EMBL" id="KQ435794">
    <property type="protein sequence ID" value="KOX74093.1"/>
    <property type="molecule type" value="Genomic_DNA"/>
</dbReference>
<evidence type="ECO:0000259" key="6">
    <source>
        <dbReference type="PROSITE" id="PS50913"/>
    </source>
</evidence>
<feature type="coiled-coil region" evidence="4">
    <location>
        <begin position="512"/>
        <end position="856"/>
    </location>
</feature>
<feature type="coiled-coil region" evidence="4">
    <location>
        <begin position="887"/>
        <end position="914"/>
    </location>
</feature>
<feature type="coiled-coil region" evidence="4">
    <location>
        <begin position="1211"/>
        <end position="1283"/>
    </location>
</feature>
<keyword evidence="7" id="KW-0675">Receptor</keyword>
<feature type="coiled-coil region" evidence="4">
    <location>
        <begin position="1108"/>
        <end position="1174"/>
    </location>
</feature>
<feature type="compositionally biased region" description="Low complexity" evidence="5">
    <location>
        <begin position="1396"/>
        <end position="1408"/>
    </location>
</feature>
<dbReference type="GO" id="GO:0006888">
    <property type="term" value="P:endoplasmic reticulum to Golgi vesicle-mediated transport"/>
    <property type="evidence" value="ECO:0007669"/>
    <property type="project" value="TreeGrafter"/>
</dbReference>
<dbReference type="GO" id="GO:0005794">
    <property type="term" value="C:Golgi apparatus"/>
    <property type="evidence" value="ECO:0007669"/>
    <property type="project" value="UniProtKB-SubCell"/>
</dbReference>
<feature type="coiled-coil region" evidence="4">
    <location>
        <begin position="299"/>
        <end position="379"/>
    </location>
</feature>
<dbReference type="PROSITE" id="PS50913">
    <property type="entry name" value="GRIP"/>
    <property type="match status" value="1"/>
</dbReference>
<feature type="coiled-coil region" evidence="4">
    <location>
        <begin position="452"/>
        <end position="479"/>
    </location>
</feature>
<keyword evidence="8" id="KW-1185">Reference proteome</keyword>